<keyword evidence="6" id="KW-0175">Coiled coil</keyword>
<evidence type="ECO:0000256" key="4">
    <source>
        <dbReference type="ARBA" id="ARBA00023125"/>
    </source>
</evidence>
<gene>
    <name evidence="8" type="ORF">FWK35_00002704</name>
</gene>
<proteinExistence type="predicted"/>
<dbReference type="SUPFAM" id="SSF57716">
    <property type="entry name" value="Glucocorticoid receptor-like (DNA-binding domain)"/>
    <property type="match status" value="1"/>
</dbReference>
<evidence type="ECO:0000259" key="7">
    <source>
        <dbReference type="PROSITE" id="PS50950"/>
    </source>
</evidence>
<evidence type="ECO:0000256" key="5">
    <source>
        <dbReference type="PROSITE-ProRule" id="PRU00309"/>
    </source>
</evidence>
<evidence type="ECO:0000256" key="1">
    <source>
        <dbReference type="ARBA" id="ARBA00022723"/>
    </source>
</evidence>
<dbReference type="Pfam" id="PF05485">
    <property type="entry name" value="THAP"/>
    <property type="match status" value="1"/>
</dbReference>
<evidence type="ECO:0000313" key="8">
    <source>
        <dbReference type="EMBL" id="KAF0769929.1"/>
    </source>
</evidence>
<evidence type="ECO:0000256" key="3">
    <source>
        <dbReference type="ARBA" id="ARBA00022833"/>
    </source>
</evidence>
<evidence type="ECO:0000256" key="2">
    <source>
        <dbReference type="ARBA" id="ARBA00022771"/>
    </source>
</evidence>
<dbReference type="InterPro" id="IPR052224">
    <property type="entry name" value="THAP_domain_protein"/>
</dbReference>
<dbReference type="InterPro" id="IPR006612">
    <property type="entry name" value="THAP_Znf"/>
</dbReference>
<evidence type="ECO:0000313" key="9">
    <source>
        <dbReference type="Proteomes" id="UP000478052"/>
    </source>
</evidence>
<accession>A0A6G0ZGI8</accession>
<sequence length="736" mass="84664">MPNCMVPSCPNNSCRRHSKDISYYRLPKSPKIRKKWLDACGKEDGQIKDARVCSKHFTPSKFQTQLGCFKYSPSNKRKLKPIAVPTKYLTPLKKTVDCQDVKKFEVNEPGDMLGVELSSINNHEPEDTIEKELEETKKCLAAVQEENEVLKMNFKEKVSNLFSHIFTQTQTNYFLNPGNKILKWGIDNITRAISLRSISPKAYRYLRESLKYPLPGISMDENEKLVSLSFDEVYISHDICYDKISEQVIGPHKTVQVVMARGIIKSWKQVVYYNYDTPMTSDILLEIITNLYNIGYTVVSVTSDMGPTNMGLWKSMNVSHTNSDKYIGKFLIKELLKIQDKGENDMKFTFKVSDFHINVSGTQRQKVKTAAQLFSRTVSKAMEYYGFNNKFKLLNWKEAAETILLINDWFDLLNSQNMVGDNSMSIVDQNNLLNRMDKFILSMRVHGKKVLMQFQKGILMTNLSLRRLLNDLQQNYKGQYIITQRVNQDVLENFFSFIRGMGGSNDHPNPLDFKYRLRWYILGKHSTSVFTTNRNTEESANENSLSSLSDIVEVDECILTATVIENSRVFGKDNNYTNYITIDDQGTKLLNSFKLELSAMELFNHNFNDSTEENLKYIAGSVARKYKSKYSFLEDETEYPVEKKDDWISYISKNLINVAKILESVFDEGFSRQTGIVKKLFAMVHNKIPRDCIPPESWARRDYGSCCTLDSSRPVLATAKDTVCLRVSGNRDPLCP</sequence>
<dbReference type="PROSITE" id="PS50950">
    <property type="entry name" value="ZF_THAP"/>
    <property type="match status" value="1"/>
</dbReference>
<dbReference type="Pfam" id="PF21787">
    <property type="entry name" value="TNP-like_RNaseH_N"/>
    <property type="match status" value="1"/>
</dbReference>
<dbReference type="SMART" id="SM00980">
    <property type="entry name" value="THAP"/>
    <property type="match status" value="1"/>
</dbReference>
<feature type="domain" description="THAP-type" evidence="7">
    <location>
        <begin position="1"/>
        <end position="88"/>
    </location>
</feature>
<dbReference type="AlphaFoldDB" id="A0A6G0ZGI8"/>
<dbReference type="InterPro" id="IPR048365">
    <property type="entry name" value="TNP-like_RNaseH_N"/>
</dbReference>
<dbReference type="InterPro" id="IPR038441">
    <property type="entry name" value="THAP_Znf_sf"/>
</dbReference>
<dbReference type="InterPro" id="IPR048367">
    <property type="entry name" value="TNP-like_RNaseH_C"/>
</dbReference>
<dbReference type="Pfam" id="PF12596">
    <property type="entry name" value="Tnp_P_element_C"/>
    <property type="match status" value="1"/>
</dbReference>
<keyword evidence="4 5" id="KW-0238">DNA-binding</keyword>
<keyword evidence="3" id="KW-0862">Zinc</keyword>
<organism evidence="8 9">
    <name type="scientific">Aphis craccivora</name>
    <name type="common">Cowpea aphid</name>
    <dbReference type="NCBI Taxonomy" id="307492"/>
    <lineage>
        <taxon>Eukaryota</taxon>
        <taxon>Metazoa</taxon>
        <taxon>Ecdysozoa</taxon>
        <taxon>Arthropoda</taxon>
        <taxon>Hexapoda</taxon>
        <taxon>Insecta</taxon>
        <taxon>Pterygota</taxon>
        <taxon>Neoptera</taxon>
        <taxon>Paraneoptera</taxon>
        <taxon>Hemiptera</taxon>
        <taxon>Sternorrhyncha</taxon>
        <taxon>Aphidomorpha</taxon>
        <taxon>Aphidoidea</taxon>
        <taxon>Aphididae</taxon>
        <taxon>Aphidini</taxon>
        <taxon>Aphis</taxon>
        <taxon>Aphis</taxon>
    </lineage>
</organism>
<keyword evidence="9" id="KW-1185">Reference proteome</keyword>
<protein>
    <recommendedName>
        <fullName evidence="7">THAP-type domain-containing protein</fullName>
    </recommendedName>
</protein>
<feature type="coiled-coil region" evidence="6">
    <location>
        <begin position="126"/>
        <end position="153"/>
    </location>
</feature>
<reference evidence="8 9" key="1">
    <citation type="submission" date="2019-08" db="EMBL/GenBank/DDBJ databases">
        <title>Whole genome of Aphis craccivora.</title>
        <authorList>
            <person name="Voronova N.V."/>
            <person name="Shulinski R.S."/>
            <person name="Bandarenka Y.V."/>
            <person name="Zhorov D.G."/>
            <person name="Warner D."/>
        </authorList>
    </citation>
    <scope>NUCLEOTIDE SEQUENCE [LARGE SCALE GENOMIC DNA]</scope>
    <source>
        <strain evidence="8">180601</strain>
        <tissue evidence="8">Whole Body</tissue>
    </source>
</reference>
<keyword evidence="2 5" id="KW-0863">Zinc-finger</keyword>
<dbReference type="Pfam" id="PF21789">
    <property type="entry name" value="TNP-like_RNaseH_C"/>
    <property type="match status" value="1"/>
</dbReference>
<dbReference type="SMART" id="SM00692">
    <property type="entry name" value="DM3"/>
    <property type="match status" value="1"/>
</dbReference>
<dbReference type="Proteomes" id="UP000478052">
    <property type="component" value="Unassembled WGS sequence"/>
</dbReference>
<comment type="caution">
    <text evidence="8">The sequence shown here is derived from an EMBL/GenBank/DDBJ whole genome shotgun (WGS) entry which is preliminary data.</text>
</comment>
<dbReference type="OrthoDB" id="6627680at2759"/>
<dbReference type="InterPro" id="IPR022242">
    <property type="entry name" value="TNP-like_C"/>
</dbReference>
<dbReference type="PANTHER" id="PTHR46927:SF3">
    <property type="entry name" value="THAP-TYPE DOMAIN-CONTAINING PROTEIN"/>
    <property type="match status" value="1"/>
</dbReference>
<dbReference type="PANTHER" id="PTHR46927">
    <property type="entry name" value="AGAP005574-PA"/>
    <property type="match status" value="1"/>
</dbReference>
<dbReference type="EMBL" id="VUJU01000510">
    <property type="protein sequence ID" value="KAF0769929.1"/>
    <property type="molecule type" value="Genomic_DNA"/>
</dbReference>
<dbReference type="Gene3D" id="6.20.210.20">
    <property type="entry name" value="THAP domain"/>
    <property type="match status" value="1"/>
</dbReference>
<name>A0A6G0ZGI8_APHCR</name>
<keyword evidence="1" id="KW-0479">Metal-binding</keyword>
<evidence type="ECO:0000256" key="6">
    <source>
        <dbReference type="SAM" id="Coils"/>
    </source>
</evidence>
<dbReference type="GO" id="GO:0003677">
    <property type="term" value="F:DNA binding"/>
    <property type="evidence" value="ECO:0007669"/>
    <property type="project" value="UniProtKB-UniRule"/>
</dbReference>
<dbReference type="GO" id="GO:0008270">
    <property type="term" value="F:zinc ion binding"/>
    <property type="evidence" value="ECO:0007669"/>
    <property type="project" value="UniProtKB-KW"/>
</dbReference>